<dbReference type="EMBL" id="KI913114">
    <property type="protein sequence ID" value="ETV88905.1"/>
    <property type="molecule type" value="Genomic_DNA"/>
</dbReference>
<protein>
    <submittedName>
        <fullName evidence="2">Uncharacterized protein</fullName>
    </submittedName>
</protein>
<organism evidence="2">
    <name type="scientific">Aphanomyces astaci</name>
    <name type="common">Crayfish plague agent</name>
    <dbReference type="NCBI Taxonomy" id="112090"/>
    <lineage>
        <taxon>Eukaryota</taxon>
        <taxon>Sar</taxon>
        <taxon>Stramenopiles</taxon>
        <taxon>Oomycota</taxon>
        <taxon>Saprolegniomycetes</taxon>
        <taxon>Saprolegniales</taxon>
        <taxon>Verrucalvaceae</taxon>
        <taxon>Aphanomyces</taxon>
    </lineage>
</organism>
<dbReference type="OrthoDB" id="10566504at2759"/>
<reference evidence="2" key="1">
    <citation type="submission" date="2013-12" db="EMBL/GenBank/DDBJ databases">
        <title>The Genome Sequence of Aphanomyces astaci APO3.</title>
        <authorList>
            <consortium name="The Broad Institute Genomics Platform"/>
            <person name="Russ C."/>
            <person name="Tyler B."/>
            <person name="van West P."/>
            <person name="Dieguez-Uribeondo J."/>
            <person name="Young S.K."/>
            <person name="Zeng Q."/>
            <person name="Gargeya S."/>
            <person name="Fitzgerald M."/>
            <person name="Abouelleil A."/>
            <person name="Alvarado L."/>
            <person name="Chapman S.B."/>
            <person name="Gainer-Dewar J."/>
            <person name="Goldberg J."/>
            <person name="Griggs A."/>
            <person name="Gujja S."/>
            <person name="Hansen M."/>
            <person name="Howarth C."/>
            <person name="Imamovic A."/>
            <person name="Ireland A."/>
            <person name="Larimer J."/>
            <person name="McCowan C."/>
            <person name="Murphy C."/>
            <person name="Pearson M."/>
            <person name="Poon T.W."/>
            <person name="Priest M."/>
            <person name="Roberts A."/>
            <person name="Saif S."/>
            <person name="Shea T."/>
            <person name="Sykes S."/>
            <person name="Wortman J."/>
            <person name="Nusbaum C."/>
            <person name="Birren B."/>
        </authorList>
    </citation>
    <scope>NUCLEOTIDE SEQUENCE [LARGE SCALE GENOMIC DNA]</scope>
    <source>
        <strain evidence="2">APO3</strain>
    </source>
</reference>
<gene>
    <name evidence="2" type="ORF">H257_00357</name>
</gene>
<feature type="region of interest" description="Disordered" evidence="1">
    <location>
        <begin position="106"/>
        <end position="129"/>
    </location>
</feature>
<dbReference type="GeneID" id="20802353"/>
<sequence length="165" mass="17874">MRAIVHERQRLGRVVEHHLQGVAVLERTRKRRVVVALQRAQRPLAHVYVPPRVIKHKHGLGPVRHFPELGLFYEPDRDGVAMLGLGQVHPNAKAAHFDAAHGHVPAQPSGLEPRAAAPTHGGVDANTSRIPPQRSRVVLNILLPLTGRCVGVGVVDLGALGFVVG</sequence>
<dbReference type="RefSeq" id="XP_009821305.1">
    <property type="nucleotide sequence ID" value="XM_009823003.1"/>
</dbReference>
<accession>W4HA46</accession>
<name>W4HA46_APHAT</name>
<evidence type="ECO:0000313" key="2">
    <source>
        <dbReference type="EMBL" id="ETV88905.1"/>
    </source>
</evidence>
<dbReference type="VEuPathDB" id="FungiDB:H257_00357"/>
<proteinExistence type="predicted"/>
<evidence type="ECO:0000256" key="1">
    <source>
        <dbReference type="SAM" id="MobiDB-lite"/>
    </source>
</evidence>
<dbReference type="AlphaFoldDB" id="W4HA46"/>